<feature type="domain" description="NADH:quinone oxidoreductase/Mrp antiporter transmembrane" evidence="9">
    <location>
        <begin position="148"/>
        <end position="432"/>
    </location>
</feature>
<evidence type="ECO:0000256" key="7">
    <source>
        <dbReference type="RuleBase" id="RU000320"/>
    </source>
</evidence>
<dbReference type="Pfam" id="PF00361">
    <property type="entry name" value="Proton_antipo_M"/>
    <property type="match status" value="1"/>
</dbReference>
<evidence type="ECO:0000256" key="1">
    <source>
        <dbReference type="ARBA" id="ARBA00004651"/>
    </source>
</evidence>
<keyword evidence="11" id="KW-1185">Reference proteome</keyword>
<name>A0ABV7W362_9BURK</name>
<keyword evidence="4 7" id="KW-0812">Transmembrane</keyword>
<feature type="transmembrane region" description="Helical" evidence="8">
    <location>
        <begin position="180"/>
        <end position="205"/>
    </location>
</feature>
<comment type="similarity">
    <text evidence="2">Belongs to the CPA3 antiporters (TC 2.A.63) subunit D family.</text>
</comment>
<feature type="transmembrane region" description="Helical" evidence="8">
    <location>
        <begin position="473"/>
        <end position="491"/>
    </location>
</feature>
<dbReference type="EMBL" id="JBHRXX010000002">
    <property type="protein sequence ID" value="MFC3683482.1"/>
    <property type="molecule type" value="Genomic_DNA"/>
</dbReference>
<evidence type="ECO:0000256" key="2">
    <source>
        <dbReference type="ARBA" id="ARBA00005346"/>
    </source>
</evidence>
<organism evidence="10 11">
    <name type="scientific">Hydrogenophaga luteola</name>
    <dbReference type="NCBI Taxonomy" id="1591122"/>
    <lineage>
        <taxon>Bacteria</taxon>
        <taxon>Pseudomonadati</taxon>
        <taxon>Pseudomonadota</taxon>
        <taxon>Betaproteobacteria</taxon>
        <taxon>Burkholderiales</taxon>
        <taxon>Comamonadaceae</taxon>
        <taxon>Hydrogenophaga</taxon>
    </lineage>
</organism>
<reference evidence="11" key="1">
    <citation type="journal article" date="2019" name="Int. J. Syst. Evol. Microbiol.">
        <title>The Global Catalogue of Microorganisms (GCM) 10K type strain sequencing project: providing services to taxonomists for standard genome sequencing and annotation.</title>
        <authorList>
            <consortium name="The Broad Institute Genomics Platform"/>
            <consortium name="The Broad Institute Genome Sequencing Center for Infectious Disease"/>
            <person name="Wu L."/>
            <person name="Ma J."/>
        </authorList>
    </citation>
    <scope>NUCLEOTIDE SEQUENCE [LARGE SCALE GENOMIC DNA]</scope>
    <source>
        <strain evidence="11">KCTC 42501</strain>
    </source>
</reference>
<feature type="transmembrane region" description="Helical" evidence="8">
    <location>
        <begin position="256"/>
        <end position="279"/>
    </location>
</feature>
<keyword evidence="5 8" id="KW-1133">Transmembrane helix</keyword>
<feature type="transmembrane region" description="Helical" evidence="8">
    <location>
        <begin position="291"/>
        <end position="313"/>
    </location>
</feature>
<dbReference type="InterPro" id="IPR050586">
    <property type="entry name" value="CPA3_Na-H_Antiporter_D"/>
</dbReference>
<feature type="transmembrane region" description="Helical" evidence="8">
    <location>
        <begin position="100"/>
        <end position="120"/>
    </location>
</feature>
<evidence type="ECO:0000256" key="4">
    <source>
        <dbReference type="ARBA" id="ARBA00022692"/>
    </source>
</evidence>
<feature type="transmembrane region" description="Helical" evidence="8">
    <location>
        <begin position="226"/>
        <end position="250"/>
    </location>
</feature>
<evidence type="ECO:0000256" key="6">
    <source>
        <dbReference type="ARBA" id="ARBA00023136"/>
    </source>
</evidence>
<keyword evidence="3" id="KW-1003">Cell membrane</keyword>
<accession>A0ABV7W362</accession>
<evidence type="ECO:0000313" key="11">
    <source>
        <dbReference type="Proteomes" id="UP001595729"/>
    </source>
</evidence>
<dbReference type="PRINTS" id="PR01437">
    <property type="entry name" value="NUOXDRDTASE4"/>
</dbReference>
<feature type="transmembrane region" description="Helical" evidence="8">
    <location>
        <begin position="141"/>
        <end position="168"/>
    </location>
</feature>
<dbReference type="NCBIfam" id="NF009309">
    <property type="entry name" value="PRK12666.1"/>
    <property type="match status" value="1"/>
</dbReference>
<dbReference type="RefSeq" id="WP_382172666.1">
    <property type="nucleotide sequence ID" value="NZ_JBHRXX010000002.1"/>
</dbReference>
<feature type="transmembrane region" description="Helical" evidence="8">
    <location>
        <begin position="346"/>
        <end position="368"/>
    </location>
</feature>
<comment type="caution">
    <text evidence="10">The sequence shown here is derived from an EMBL/GenBank/DDBJ whole genome shotgun (WGS) entry which is preliminary data.</text>
</comment>
<feature type="transmembrane region" description="Helical" evidence="8">
    <location>
        <begin position="388"/>
        <end position="407"/>
    </location>
</feature>
<gene>
    <name evidence="10" type="ORF">ACFOPI_07740</name>
</gene>
<dbReference type="PANTHER" id="PTHR42703">
    <property type="entry name" value="NADH DEHYDROGENASE"/>
    <property type="match status" value="1"/>
</dbReference>
<dbReference type="PANTHER" id="PTHR42703:SF1">
    <property type="entry name" value="NA(+)_H(+) ANTIPORTER SUBUNIT D1"/>
    <property type="match status" value="1"/>
</dbReference>
<keyword evidence="6 8" id="KW-0472">Membrane</keyword>
<dbReference type="InterPro" id="IPR003918">
    <property type="entry name" value="NADH_UbQ_OxRdtase"/>
</dbReference>
<dbReference type="InterPro" id="IPR001750">
    <property type="entry name" value="ND/Mrp_TM"/>
</dbReference>
<feature type="transmembrane region" description="Helical" evidence="8">
    <location>
        <begin position="12"/>
        <end position="34"/>
    </location>
</feature>
<evidence type="ECO:0000313" key="10">
    <source>
        <dbReference type="EMBL" id="MFC3683482.1"/>
    </source>
</evidence>
<feature type="transmembrane region" description="Helical" evidence="8">
    <location>
        <begin position="428"/>
        <end position="453"/>
    </location>
</feature>
<sequence length="537" mass="56666">MIGSLFDVWLQHAPVLSVVLPMLTAVVLLLIGDAGGMAGQGGAHDDAPLRWRRRVALLSTALGLLMAVGLVRHAAGGELLVYRLGEWPAPFGIVMVVDRLSALMVLLTYLVALPVLWYAASGWDCRGRYFHAIFQFQLMGLSGAFLTGDLFNLFVFFEVLLIASYVLLVHGQGRERFRMGVHYVVLNLVASGLFLIGLSLVYAATGTLNMADVAQRVAQLQGDQRVFAQAASLVLLVVFGLKAAMLPLYFWLPGTYAAASAPVAALFAIMTKVGVYSIVRVHWQVLGGEAVTDWLLPLALATSALGVLGALAAHSLGRLVAYLTVSSVGTILAAVGLFTPETLSAALYYTLHSTIVIAGLFLLVELIAAQRGECVDKLQPANAVREPVLLGVMLLFGAASAAGLPPLPGFLGKLMVLQASSGLAAQAWVWSVVLAVGFLTIVGLARAGVIVFWHVQPVVDENAPGGSANLRAPVWAFMALTVALAVLAAPVKRYADAAASQLSVNADYGRAVLGADAAPSTRPYDGQRAAPVQEKLP</sequence>
<proteinExistence type="inferred from homology"/>
<comment type="subcellular location">
    <subcellularLocation>
        <location evidence="1">Cell membrane</location>
        <topology evidence="1">Multi-pass membrane protein</topology>
    </subcellularLocation>
    <subcellularLocation>
        <location evidence="7">Membrane</location>
        <topology evidence="7">Multi-pass membrane protein</topology>
    </subcellularLocation>
</comment>
<evidence type="ECO:0000256" key="5">
    <source>
        <dbReference type="ARBA" id="ARBA00022989"/>
    </source>
</evidence>
<protein>
    <submittedName>
        <fullName evidence="10">Monovalent cation/H+ antiporter subunit D</fullName>
    </submittedName>
</protein>
<evidence type="ECO:0000256" key="3">
    <source>
        <dbReference type="ARBA" id="ARBA00022475"/>
    </source>
</evidence>
<evidence type="ECO:0000259" key="9">
    <source>
        <dbReference type="Pfam" id="PF00361"/>
    </source>
</evidence>
<dbReference type="Proteomes" id="UP001595729">
    <property type="component" value="Unassembled WGS sequence"/>
</dbReference>
<feature type="transmembrane region" description="Helical" evidence="8">
    <location>
        <begin position="319"/>
        <end position="339"/>
    </location>
</feature>
<feature type="transmembrane region" description="Helical" evidence="8">
    <location>
        <begin position="55"/>
        <end position="75"/>
    </location>
</feature>
<evidence type="ECO:0000256" key="8">
    <source>
        <dbReference type="SAM" id="Phobius"/>
    </source>
</evidence>